<dbReference type="PANTHER" id="PTHR47893:SF1">
    <property type="entry name" value="REGULATORY PROTEIN PCHR"/>
    <property type="match status" value="1"/>
</dbReference>
<evidence type="ECO:0000256" key="1">
    <source>
        <dbReference type="ARBA" id="ARBA00023015"/>
    </source>
</evidence>
<name>A0A839ZVX5_9CAUL</name>
<sequence>MVDLLSSRAEVRDIYDGFNGRVADGPRSPRHGPAASARLPVEHGAGHWDVVRLYDYLLVCVADSSYDDHYTLPIRAPEDLVSLRFVLAGGIGVHDDGPNAVRIEKGYASVLTLPAGRDYDLHIHGRERLASLTLHFHAGNLARIMGLEPDELPKLLRDLDRRGQGFNHVGMRLTPAMHSAVGDIVGASFKGALRQRYLEAKVMEMLCLLVDTVESGDQGPRAASPVRRSERDSLYQAREILMAEFADPPTIEALARRVGLNRTKLQGGFKETFGATVFDFCQGRRMERAKDLLREGGMTIAEIAESVGYEHPTNFTAAFRRRFNAAPKDFRRR</sequence>
<dbReference type="Pfam" id="PF12833">
    <property type="entry name" value="HTH_18"/>
    <property type="match status" value="1"/>
</dbReference>
<dbReference type="Proteomes" id="UP000530564">
    <property type="component" value="Unassembled WGS sequence"/>
</dbReference>
<evidence type="ECO:0000256" key="2">
    <source>
        <dbReference type="ARBA" id="ARBA00023125"/>
    </source>
</evidence>
<feature type="domain" description="HTH araC/xylS-type" evidence="4">
    <location>
        <begin position="235"/>
        <end position="333"/>
    </location>
</feature>
<dbReference type="GO" id="GO:0003700">
    <property type="term" value="F:DNA-binding transcription factor activity"/>
    <property type="evidence" value="ECO:0007669"/>
    <property type="project" value="InterPro"/>
</dbReference>
<dbReference type="PROSITE" id="PS01124">
    <property type="entry name" value="HTH_ARAC_FAMILY_2"/>
    <property type="match status" value="1"/>
</dbReference>
<keyword evidence="2 5" id="KW-0238">DNA-binding</keyword>
<proteinExistence type="predicted"/>
<comment type="caution">
    <text evidence="5">The sequence shown here is derived from an EMBL/GenBank/DDBJ whole genome shotgun (WGS) entry which is preliminary data.</text>
</comment>
<protein>
    <submittedName>
        <fullName evidence="5">AraC-like DNA-binding protein</fullName>
    </submittedName>
</protein>
<evidence type="ECO:0000259" key="4">
    <source>
        <dbReference type="PROSITE" id="PS01124"/>
    </source>
</evidence>
<dbReference type="InterPro" id="IPR018062">
    <property type="entry name" value="HTH_AraC-typ_CS"/>
</dbReference>
<dbReference type="RefSeq" id="WP_183769561.1">
    <property type="nucleotide sequence ID" value="NZ_JACIDK010000001.1"/>
</dbReference>
<dbReference type="InterPro" id="IPR020449">
    <property type="entry name" value="Tscrpt_reg_AraC-type_HTH"/>
</dbReference>
<dbReference type="Gene3D" id="1.10.10.60">
    <property type="entry name" value="Homeodomain-like"/>
    <property type="match status" value="1"/>
</dbReference>
<accession>A0A839ZVX5</accession>
<dbReference type="InterPro" id="IPR009057">
    <property type="entry name" value="Homeodomain-like_sf"/>
</dbReference>
<gene>
    <name evidence="5" type="ORF">GGQ61_000250</name>
</gene>
<reference evidence="5 6" key="1">
    <citation type="submission" date="2020-08" db="EMBL/GenBank/DDBJ databases">
        <title>Genomic Encyclopedia of Type Strains, Phase IV (KMG-IV): sequencing the most valuable type-strain genomes for metagenomic binning, comparative biology and taxonomic classification.</title>
        <authorList>
            <person name="Goeker M."/>
        </authorList>
    </citation>
    <scope>NUCLEOTIDE SEQUENCE [LARGE SCALE GENOMIC DNA]</scope>
    <source>
        <strain evidence="5 6">DSM 21793</strain>
    </source>
</reference>
<dbReference type="SMART" id="SM00342">
    <property type="entry name" value="HTH_ARAC"/>
    <property type="match status" value="1"/>
</dbReference>
<keyword evidence="3" id="KW-0804">Transcription</keyword>
<dbReference type="InterPro" id="IPR053142">
    <property type="entry name" value="PchR_regulatory_protein"/>
</dbReference>
<dbReference type="InterPro" id="IPR018060">
    <property type="entry name" value="HTH_AraC"/>
</dbReference>
<dbReference type="EMBL" id="JACIDK010000001">
    <property type="protein sequence ID" value="MBB3889553.1"/>
    <property type="molecule type" value="Genomic_DNA"/>
</dbReference>
<evidence type="ECO:0000313" key="5">
    <source>
        <dbReference type="EMBL" id="MBB3889553.1"/>
    </source>
</evidence>
<keyword evidence="1" id="KW-0805">Transcription regulation</keyword>
<organism evidence="5 6">
    <name type="scientific">Phenylobacterium haematophilum</name>
    <dbReference type="NCBI Taxonomy" id="98513"/>
    <lineage>
        <taxon>Bacteria</taxon>
        <taxon>Pseudomonadati</taxon>
        <taxon>Pseudomonadota</taxon>
        <taxon>Alphaproteobacteria</taxon>
        <taxon>Caulobacterales</taxon>
        <taxon>Caulobacteraceae</taxon>
        <taxon>Phenylobacterium</taxon>
    </lineage>
</organism>
<keyword evidence="6" id="KW-1185">Reference proteome</keyword>
<dbReference type="PROSITE" id="PS00041">
    <property type="entry name" value="HTH_ARAC_FAMILY_1"/>
    <property type="match status" value="1"/>
</dbReference>
<dbReference type="AlphaFoldDB" id="A0A839ZVX5"/>
<evidence type="ECO:0000256" key="3">
    <source>
        <dbReference type="ARBA" id="ARBA00023163"/>
    </source>
</evidence>
<evidence type="ECO:0000313" key="6">
    <source>
        <dbReference type="Proteomes" id="UP000530564"/>
    </source>
</evidence>
<dbReference type="PRINTS" id="PR00032">
    <property type="entry name" value="HTHARAC"/>
</dbReference>
<dbReference type="SUPFAM" id="SSF46689">
    <property type="entry name" value="Homeodomain-like"/>
    <property type="match status" value="2"/>
</dbReference>
<dbReference type="PANTHER" id="PTHR47893">
    <property type="entry name" value="REGULATORY PROTEIN PCHR"/>
    <property type="match status" value="1"/>
</dbReference>
<dbReference type="GO" id="GO:0043565">
    <property type="term" value="F:sequence-specific DNA binding"/>
    <property type="evidence" value="ECO:0007669"/>
    <property type="project" value="InterPro"/>
</dbReference>